<feature type="transmembrane region" description="Helical" evidence="6">
    <location>
        <begin position="342"/>
        <end position="367"/>
    </location>
</feature>
<organism evidence="7 8">
    <name type="scientific">Wansuia hejianensis</name>
    <dbReference type="NCBI Taxonomy" id="2763667"/>
    <lineage>
        <taxon>Bacteria</taxon>
        <taxon>Bacillati</taxon>
        <taxon>Bacillota</taxon>
        <taxon>Clostridia</taxon>
        <taxon>Lachnospirales</taxon>
        <taxon>Lachnospiraceae</taxon>
        <taxon>Wansuia</taxon>
    </lineage>
</organism>
<feature type="transmembrane region" description="Helical" evidence="6">
    <location>
        <begin position="230"/>
        <end position="248"/>
    </location>
</feature>
<dbReference type="Pfam" id="PF01098">
    <property type="entry name" value="FTSW_RODA_SPOVE"/>
    <property type="match status" value="1"/>
</dbReference>
<feature type="transmembrane region" description="Helical" evidence="6">
    <location>
        <begin position="94"/>
        <end position="113"/>
    </location>
</feature>
<protein>
    <submittedName>
        <fullName evidence="7">FtsW/RodA/SpoVE family cell cycle protein</fullName>
    </submittedName>
</protein>
<feature type="transmembrane region" description="Helical" evidence="6">
    <location>
        <begin position="304"/>
        <end position="330"/>
    </location>
</feature>
<dbReference type="GO" id="GO:0051301">
    <property type="term" value="P:cell division"/>
    <property type="evidence" value="ECO:0007669"/>
    <property type="project" value="InterPro"/>
</dbReference>
<keyword evidence="2 6" id="KW-0812">Transmembrane</keyword>
<evidence type="ECO:0000313" key="8">
    <source>
        <dbReference type="Proteomes" id="UP000601522"/>
    </source>
</evidence>
<dbReference type="RefSeq" id="WP_249322367.1">
    <property type="nucleotide sequence ID" value="NZ_JACRTK010000001.1"/>
</dbReference>
<feature type="transmembrane region" description="Helical" evidence="6">
    <location>
        <begin position="120"/>
        <end position="138"/>
    </location>
</feature>
<evidence type="ECO:0000256" key="1">
    <source>
        <dbReference type="ARBA" id="ARBA00004141"/>
    </source>
</evidence>
<comment type="subcellular location">
    <subcellularLocation>
        <location evidence="1">Membrane</location>
        <topology evidence="1">Multi-pass membrane protein</topology>
    </subcellularLocation>
</comment>
<dbReference type="GO" id="GO:0005886">
    <property type="term" value="C:plasma membrane"/>
    <property type="evidence" value="ECO:0007669"/>
    <property type="project" value="TreeGrafter"/>
</dbReference>
<gene>
    <name evidence="7" type="ORF">H8689_00125</name>
</gene>
<dbReference type="PANTHER" id="PTHR30474">
    <property type="entry name" value="CELL CYCLE PROTEIN"/>
    <property type="match status" value="1"/>
</dbReference>
<dbReference type="GO" id="GO:0032153">
    <property type="term" value="C:cell division site"/>
    <property type="evidence" value="ECO:0007669"/>
    <property type="project" value="TreeGrafter"/>
</dbReference>
<dbReference type="EMBL" id="JACRTK010000001">
    <property type="protein sequence ID" value="MBC8589550.1"/>
    <property type="molecule type" value="Genomic_DNA"/>
</dbReference>
<dbReference type="AlphaFoldDB" id="A0A926EW12"/>
<dbReference type="GO" id="GO:0008360">
    <property type="term" value="P:regulation of cell shape"/>
    <property type="evidence" value="ECO:0007669"/>
    <property type="project" value="UniProtKB-KW"/>
</dbReference>
<evidence type="ECO:0000256" key="6">
    <source>
        <dbReference type="SAM" id="Phobius"/>
    </source>
</evidence>
<keyword evidence="8" id="KW-1185">Reference proteome</keyword>
<sequence length="412" mass="47156">MFSNKISSKTPRRFLFLFEILALLLLFIHQKDNFDKQTFINGFALIVIIYASNYILLKVSRGDNYIFLIATMLVSIGAIMIYRMDAKTGTRQLMWLFLSILIFYATYFMLKYIKIWDKLLYVYIGGAYLLFGLTFALGERKFGAINWINIKGVSLQPAEITKLLVIFIMAAYYSNYNKYKKTKYSSYLILGIMYSFIALLFLQRDLGMAVLMYGIYIGLQFIYEEDRKLIAYNIGLFIISGIIGYFAFNHVRVRVETWLNPWIYINDKGYQITQSLFAIAEGGFFGKGIGLGFPHFIPLAYNDFIFSAICEEMGIFTGMGIIMLFMILVYRGFKIGMSQWNMFFRILAIGISILFAIQSIIIIGGVIKLIPLTGITLPFVSYGGSSIVTSFMALGILQAASEDMDWQVNDDE</sequence>
<feature type="transmembrane region" description="Helical" evidence="6">
    <location>
        <begin position="40"/>
        <end position="57"/>
    </location>
</feature>
<keyword evidence="5 6" id="KW-0472">Membrane</keyword>
<proteinExistence type="predicted"/>
<accession>A0A926EW12</accession>
<dbReference type="Proteomes" id="UP000601522">
    <property type="component" value="Unassembled WGS sequence"/>
</dbReference>
<name>A0A926EW12_9FIRM</name>
<comment type="caution">
    <text evidence="7">The sequence shown here is derived from an EMBL/GenBank/DDBJ whole genome shotgun (WGS) entry which is preliminary data.</text>
</comment>
<evidence type="ECO:0000256" key="4">
    <source>
        <dbReference type="ARBA" id="ARBA00022989"/>
    </source>
</evidence>
<feature type="transmembrane region" description="Helical" evidence="6">
    <location>
        <begin position="184"/>
        <end position="201"/>
    </location>
</feature>
<feature type="transmembrane region" description="Helical" evidence="6">
    <location>
        <begin position="64"/>
        <end position="82"/>
    </location>
</feature>
<keyword evidence="4 6" id="KW-1133">Transmembrane helix</keyword>
<evidence type="ECO:0000256" key="5">
    <source>
        <dbReference type="ARBA" id="ARBA00023136"/>
    </source>
</evidence>
<feature type="transmembrane region" description="Helical" evidence="6">
    <location>
        <begin position="379"/>
        <end position="397"/>
    </location>
</feature>
<evidence type="ECO:0000313" key="7">
    <source>
        <dbReference type="EMBL" id="MBC8589550.1"/>
    </source>
</evidence>
<dbReference type="InterPro" id="IPR001182">
    <property type="entry name" value="FtsW/RodA"/>
</dbReference>
<dbReference type="GO" id="GO:0015648">
    <property type="term" value="F:lipid-linked peptidoglycan transporter activity"/>
    <property type="evidence" value="ECO:0007669"/>
    <property type="project" value="TreeGrafter"/>
</dbReference>
<feature type="transmembrane region" description="Helical" evidence="6">
    <location>
        <begin position="153"/>
        <end position="172"/>
    </location>
</feature>
<dbReference type="PANTHER" id="PTHR30474:SF3">
    <property type="entry name" value="PEPTIDOGLYCAN GLYCOSYLTRANSFERASE RODA"/>
    <property type="match status" value="1"/>
</dbReference>
<evidence type="ECO:0000256" key="3">
    <source>
        <dbReference type="ARBA" id="ARBA00022960"/>
    </source>
</evidence>
<keyword evidence="3" id="KW-0133">Cell shape</keyword>
<evidence type="ECO:0000256" key="2">
    <source>
        <dbReference type="ARBA" id="ARBA00022692"/>
    </source>
</evidence>
<reference evidence="7 8" key="1">
    <citation type="submission" date="2020-08" db="EMBL/GenBank/DDBJ databases">
        <title>Genome public.</title>
        <authorList>
            <person name="Liu C."/>
            <person name="Sun Q."/>
        </authorList>
    </citation>
    <scope>NUCLEOTIDE SEQUENCE [LARGE SCALE GENOMIC DNA]</scope>
    <source>
        <strain evidence="7 8">NSJ-26</strain>
    </source>
</reference>